<keyword evidence="3 5" id="KW-0378">Hydrolase</keyword>
<organism evidence="7 8">
    <name type="scientific">Allocoleopsis franciscana PCC 7113</name>
    <dbReference type="NCBI Taxonomy" id="1173027"/>
    <lineage>
        <taxon>Bacteria</taxon>
        <taxon>Bacillati</taxon>
        <taxon>Cyanobacteriota</taxon>
        <taxon>Cyanophyceae</taxon>
        <taxon>Coleofasciculales</taxon>
        <taxon>Coleofasciculaceae</taxon>
        <taxon>Allocoleopsis</taxon>
        <taxon>Allocoleopsis franciscana</taxon>
    </lineage>
</organism>
<dbReference type="Proteomes" id="UP000010471">
    <property type="component" value="Chromosome"/>
</dbReference>
<dbReference type="PANTHER" id="PTHR10183">
    <property type="entry name" value="CALPAIN"/>
    <property type="match status" value="1"/>
</dbReference>
<dbReference type="eggNOG" id="COG1572">
    <property type="taxonomic scope" value="Bacteria"/>
</dbReference>
<dbReference type="SMART" id="SM00230">
    <property type="entry name" value="CysPc"/>
    <property type="match status" value="1"/>
</dbReference>
<dbReference type="OrthoDB" id="7325981at2"/>
<evidence type="ECO:0000256" key="4">
    <source>
        <dbReference type="ARBA" id="ARBA00022807"/>
    </source>
</evidence>
<proteinExistence type="inferred from homology"/>
<dbReference type="STRING" id="1173027.Mic7113_4571"/>
<dbReference type="Gene3D" id="2.60.120.380">
    <property type="match status" value="1"/>
</dbReference>
<dbReference type="InterPro" id="IPR038765">
    <property type="entry name" value="Papain-like_cys_pep_sf"/>
</dbReference>
<evidence type="ECO:0000313" key="8">
    <source>
        <dbReference type="Proteomes" id="UP000010471"/>
    </source>
</evidence>
<dbReference type="Pfam" id="PF00648">
    <property type="entry name" value="Peptidase_C2"/>
    <property type="match status" value="1"/>
</dbReference>
<reference evidence="7 8" key="1">
    <citation type="submission" date="2012-06" db="EMBL/GenBank/DDBJ databases">
        <title>Finished chromosome of genome of Microcoleus sp. PCC 7113.</title>
        <authorList>
            <consortium name="US DOE Joint Genome Institute"/>
            <person name="Gugger M."/>
            <person name="Coursin T."/>
            <person name="Rippka R."/>
            <person name="Tandeau De Marsac N."/>
            <person name="Huntemann M."/>
            <person name="Wei C.-L."/>
            <person name="Han J."/>
            <person name="Detter J.C."/>
            <person name="Han C."/>
            <person name="Tapia R."/>
            <person name="Chen A."/>
            <person name="Kyrpides N."/>
            <person name="Mavromatis K."/>
            <person name="Markowitz V."/>
            <person name="Szeto E."/>
            <person name="Ivanova N."/>
            <person name="Pagani I."/>
            <person name="Pati A."/>
            <person name="Goodwin L."/>
            <person name="Nordberg H.P."/>
            <person name="Cantor M.N."/>
            <person name="Hua S.X."/>
            <person name="Woyke T."/>
            <person name="Kerfeld C.A."/>
        </authorList>
    </citation>
    <scope>NUCLEOTIDE SEQUENCE [LARGE SCALE GENOMIC DNA]</scope>
    <source>
        <strain evidence="7 8">PCC 7113</strain>
    </source>
</reference>
<dbReference type="PROSITE" id="PS50203">
    <property type="entry name" value="CALPAIN_CAT"/>
    <property type="match status" value="1"/>
</dbReference>
<evidence type="ECO:0000313" key="7">
    <source>
        <dbReference type="EMBL" id="AFZ20253.1"/>
    </source>
</evidence>
<evidence type="ECO:0000256" key="3">
    <source>
        <dbReference type="ARBA" id="ARBA00022801"/>
    </source>
</evidence>
<feature type="active site" evidence="5">
    <location>
        <position position="569"/>
    </location>
</feature>
<dbReference type="InterPro" id="IPR007280">
    <property type="entry name" value="Peptidase_C_arc/bac"/>
</dbReference>
<dbReference type="PANTHER" id="PTHR10183:SF379">
    <property type="entry name" value="CALPAIN-5"/>
    <property type="match status" value="1"/>
</dbReference>
<dbReference type="KEGG" id="mic:Mic7113_4571"/>
<evidence type="ECO:0000256" key="2">
    <source>
        <dbReference type="ARBA" id="ARBA00022670"/>
    </source>
</evidence>
<protein>
    <submittedName>
        <fullName evidence="7">Putative pre-peptidase</fullName>
    </submittedName>
</protein>
<evidence type="ECO:0000259" key="6">
    <source>
        <dbReference type="PROSITE" id="PS50203"/>
    </source>
</evidence>
<dbReference type="InterPro" id="IPR001300">
    <property type="entry name" value="Peptidase_C2_calpain_cat"/>
</dbReference>
<feature type="active site" evidence="5">
    <location>
        <position position="402"/>
    </location>
</feature>
<evidence type="ECO:0000256" key="5">
    <source>
        <dbReference type="PROSITE-ProRule" id="PRU00239"/>
    </source>
</evidence>
<dbReference type="HOGENOM" id="CLU_459129_0_0_3"/>
<gene>
    <name evidence="7" type="ORF">Mic7113_4571</name>
</gene>
<dbReference type="SUPFAM" id="SSF89260">
    <property type="entry name" value="Collagen-binding domain"/>
    <property type="match status" value="1"/>
</dbReference>
<feature type="domain" description="Calpain catalytic" evidence="6">
    <location>
        <begin position="387"/>
        <end position="594"/>
    </location>
</feature>
<dbReference type="SUPFAM" id="SSF54001">
    <property type="entry name" value="Cysteine proteinases"/>
    <property type="match status" value="1"/>
</dbReference>
<dbReference type="InterPro" id="IPR022684">
    <property type="entry name" value="Calpain_cysteine_protease"/>
</dbReference>
<comment type="similarity">
    <text evidence="1">Belongs to the peptidase C2 family.</text>
</comment>
<dbReference type="Pfam" id="PF04151">
    <property type="entry name" value="PPC"/>
    <property type="match status" value="1"/>
</dbReference>
<name>K9WJ87_9CYAN</name>
<feature type="active site" evidence="5">
    <location>
        <position position="551"/>
    </location>
</feature>
<accession>K9WJ87</accession>
<evidence type="ECO:0000256" key="1">
    <source>
        <dbReference type="ARBA" id="ARBA00007623"/>
    </source>
</evidence>
<dbReference type="GO" id="GO:0004198">
    <property type="term" value="F:calcium-dependent cysteine-type endopeptidase activity"/>
    <property type="evidence" value="ECO:0007669"/>
    <property type="project" value="InterPro"/>
</dbReference>
<dbReference type="RefSeq" id="WP_015184389.1">
    <property type="nucleotide sequence ID" value="NC_019738.1"/>
</dbReference>
<dbReference type="AlphaFoldDB" id="K9WJ87"/>
<dbReference type="GO" id="GO:0006508">
    <property type="term" value="P:proteolysis"/>
    <property type="evidence" value="ECO:0007669"/>
    <property type="project" value="UniProtKB-KW"/>
</dbReference>
<keyword evidence="8" id="KW-1185">Reference proteome</keyword>
<dbReference type="EMBL" id="CP003630">
    <property type="protein sequence ID" value="AFZ20253.1"/>
    <property type="molecule type" value="Genomic_DNA"/>
</dbReference>
<keyword evidence="2 5" id="KW-0645">Protease</keyword>
<sequence length="594" mass="63277">MLDLTTNSKSFLEASVAPHSANLGETVGVIDLITPESAIINSSLGGLALSIDESFIEPIDFLSSNVEALTLIPNKSEVGTNISTSTSTGSNDKITGQPLSDIGVTQLNNTSLNSFNLTTINSQIISDVAVLATDPNGTIATADSVGTLTTSITQTGQIGGNESYGKDTRDYWKFSVNSDFKVNLSLSGLSGNAGLALYNSAGKLLTWSNHGGANSESISHWLGKGDYYALVYSEGNWGGSTNYNLGLQAGTQLSSLITDYTVHQAVSSRIGDGQIDRNDMIAILRSTKDGSVIAEEINDLRDILNDAKAFGLDGYVQNLANKVVNGNVANQKYKGAALGNLFAGSSATHMESLVDKWFLGGDHPVAKSSSGNTTYSYKQASGSLFQNGISYQDIDQGGVGDCYFVASLAGTAFRSPDTIRDMFIDNNDGTFTVRFFNGDKADYVTVDKYLPTTAGGNAVFAGWGGGSYNESNNELWVALAEKAYAQINESAWIGQDNTNSYQGIAYGTLKAISHITGLNNTGYKDLEAGDFNSVVNAFNADRIIYLSDGGHAYTLVGYNATTQMFKVYNPYGSTQDMTWTALDNKFVRWGYSTT</sequence>
<dbReference type="PATRIC" id="fig|1173027.3.peg.5058"/>
<keyword evidence="4 5" id="KW-0788">Thiol protease</keyword>